<protein>
    <submittedName>
        <fullName evidence="1">Uncharacterized protein</fullName>
    </submittedName>
</protein>
<organism evidence="1 2">
    <name type="scientific">Porites evermanni</name>
    <dbReference type="NCBI Taxonomy" id="104178"/>
    <lineage>
        <taxon>Eukaryota</taxon>
        <taxon>Metazoa</taxon>
        <taxon>Cnidaria</taxon>
        <taxon>Anthozoa</taxon>
        <taxon>Hexacorallia</taxon>
        <taxon>Scleractinia</taxon>
        <taxon>Fungiina</taxon>
        <taxon>Poritidae</taxon>
        <taxon>Porites</taxon>
    </lineage>
</organism>
<evidence type="ECO:0000313" key="1">
    <source>
        <dbReference type="EMBL" id="CAH3166015.1"/>
    </source>
</evidence>
<sequence>MGDDLPWNLNILDPMDDDFKFRFMDVSGDDVDELIAQQENENLNKKTMYDLNIVNSPTAVNLFGKMPGSPVLRWWTLVSFRALF</sequence>
<keyword evidence="2" id="KW-1185">Reference proteome</keyword>
<comment type="caution">
    <text evidence="1">The sequence shown here is derived from an EMBL/GenBank/DDBJ whole genome shotgun (WGS) entry which is preliminary data.</text>
</comment>
<accession>A0ABN8QJY4</accession>
<dbReference type="EMBL" id="CALNXI010001351">
    <property type="protein sequence ID" value="CAH3166015.1"/>
    <property type="molecule type" value="Genomic_DNA"/>
</dbReference>
<gene>
    <name evidence="1" type="ORF">PEVE_00005540</name>
</gene>
<reference evidence="1 2" key="1">
    <citation type="submission" date="2022-05" db="EMBL/GenBank/DDBJ databases">
        <authorList>
            <consortium name="Genoscope - CEA"/>
            <person name="William W."/>
        </authorList>
    </citation>
    <scope>NUCLEOTIDE SEQUENCE [LARGE SCALE GENOMIC DNA]</scope>
</reference>
<evidence type="ECO:0000313" key="2">
    <source>
        <dbReference type="Proteomes" id="UP001159427"/>
    </source>
</evidence>
<proteinExistence type="predicted"/>
<dbReference type="Proteomes" id="UP001159427">
    <property type="component" value="Unassembled WGS sequence"/>
</dbReference>
<name>A0ABN8QJY4_9CNID</name>